<feature type="domain" description="PKS/mFAS DH" evidence="10">
    <location>
        <begin position="941"/>
        <end position="1250"/>
    </location>
</feature>
<dbReference type="Pfam" id="PF00698">
    <property type="entry name" value="Acyl_transf_1"/>
    <property type="match status" value="1"/>
</dbReference>
<dbReference type="InterPro" id="IPR029063">
    <property type="entry name" value="SAM-dependent_MTases_sf"/>
</dbReference>
<dbReference type="SUPFAM" id="SSF55048">
    <property type="entry name" value="Probable ACP-binding domain of malonyl-CoA ACP transacylase"/>
    <property type="match status" value="1"/>
</dbReference>
<dbReference type="InterPro" id="IPR042104">
    <property type="entry name" value="PKS_dehydratase_sf"/>
</dbReference>
<protein>
    <submittedName>
        <fullName evidence="11">Beta-ketoacyl synthase domain-containing protein</fullName>
    </submittedName>
</protein>
<reference evidence="11 12" key="1">
    <citation type="submission" date="2024-06" db="EMBL/GenBank/DDBJ databases">
        <title>Complete genome of Phlyctema vagabunda strain 19-DSS-EL-015.</title>
        <authorList>
            <person name="Fiorenzani C."/>
        </authorList>
    </citation>
    <scope>NUCLEOTIDE SEQUENCE [LARGE SCALE GENOMIC DNA]</scope>
    <source>
        <strain evidence="11 12">19-DSS-EL-015</strain>
    </source>
</reference>
<evidence type="ECO:0000259" key="10">
    <source>
        <dbReference type="PROSITE" id="PS52019"/>
    </source>
</evidence>
<dbReference type="Gene3D" id="3.40.47.10">
    <property type="match status" value="1"/>
</dbReference>
<feature type="region of interest" description="Disordered" evidence="7">
    <location>
        <begin position="69"/>
        <end position="91"/>
    </location>
</feature>
<feature type="domain" description="Ketosynthase family 3 (KS3)" evidence="9">
    <location>
        <begin position="28"/>
        <end position="446"/>
    </location>
</feature>
<dbReference type="InterPro" id="IPR036736">
    <property type="entry name" value="ACP-like_sf"/>
</dbReference>
<evidence type="ECO:0000259" key="8">
    <source>
        <dbReference type="PROSITE" id="PS50075"/>
    </source>
</evidence>
<feature type="active site" description="Proton acceptor; for dehydratase activity" evidence="6">
    <location>
        <position position="973"/>
    </location>
</feature>
<dbReference type="SMART" id="SM00822">
    <property type="entry name" value="PKS_KR"/>
    <property type="match status" value="1"/>
</dbReference>
<dbReference type="SUPFAM" id="SSF52151">
    <property type="entry name" value="FabD/lysophospholipase-like"/>
    <property type="match status" value="1"/>
</dbReference>
<evidence type="ECO:0000256" key="5">
    <source>
        <dbReference type="ARBA" id="ARBA00023315"/>
    </source>
</evidence>
<dbReference type="InterPro" id="IPR020806">
    <property type="entry name" value="PKS_PP-bd"/>
</dbReference>
<feature type="region of interest" description="N-terminal hotdog fold" evidence="6">
    <location>
        <begin position="941"/>
        <end position="1080"/>
    </location>
</feature>
<dbReference type="InterPro" id="IPR014031">
    <property type="entry name" value="Ketoacyl_synth_C"/>
</dbReference>
<dbReference type="InterPro" id="IPR001227">
    <property type="entry name" value="Ac_transferase_dom_sf"/>
</dbReference>
<dbReference type="CDD" id="cd05195">
    <property type="entry name" value="enoyl_red"/>
    <property type="match status" value="1"/>
</dbReference>
<keyword evidence="1" id="KW-0596">Phosphopantetheine</keyword>
<dbReference type="Gene3D" id="3.90.180.10">
    <property type="entry name" value="Medium-chain alcohol dehydrogenases, catalytic domain"/>
    <property type="match status" value="1"/>
</dbReference>
<dbReference type="Pfam" id="PF08240">
    <property type="entry name" value="ADH_N"/>
    <property type="match status" value="1"/>
</dbReference>
<dbReference type="Pfam" id="PF14765">
    <property type="entry name" value="PS-DH"/>
    <property type="match status" value="1"/>
</dbReference>
<dbReference type="Pfam" id="PF08659">
    <property type="entry name" value="KR"/>
    <property type="match status" value="1"/>
</dbReference>
<dbReference type="InterPro" id="IPR014030">
    <property type="entry name" value="Ketoacyl_synth_N"/>
</dbReference>
<dbReference type="CDD" id="cd00833">
    <property type="entry name" value="PKS"/>
    <property type="match status" value="1"/>
</dbReference>
<dbReference type="Gene3D" id="3.10.129.110">
    <property type="entry name" value="Polyketide synthase dehydratase"/>
    <property type="match status" value="1"/>
</dbReference>
<dbReference type="InterPro" id="IPR032821">
    <property type="entry name" value="PKS_assoc"/>
</dbReference>
<dbReference type="InterPro" id="IPR016035">
    <property type="entry name" value="Acyl_Trfase/lysoPLipase"/>
</dbReference>
<dbReference type="Gene3D" id="1.10.1200.10">
    <property type="entry name" value="ACP-like"/>
    <property type="match status" value="1"/>
</dbReference>
<evidence type="ECO:0000256" key="7">
    <source>
        <dbReference type="SAM" id="MobiDB-lite"/>
    </source>
</evidence>
<name>A0ABR4PLQ2_9HELO</name>
<dbReference type="SMART" id="SM00827">
    <property type="entry name" value="PKS_AT"/>
    <property type="match status" value="1"/>
</dbReference>
<accession>A0ABR4PLQ2</accession>
<evidence type="ECO:0000259" key="9">
    <source>
        <dbReference type="PROSITE" id="PS52004"/>
    </source>
</evidence>
<evidence type="ECO:0000256" key="2">
    <source>
        <dbReference type="ARBA" id="ARBA00022553"/>
    </source>
</evidence>
<dbReference type="SMART" id="SM00826">
    <property type="entry name" value="PKS_DH"/>
    <property type="match status" value="1"/>
</dbReference>
<dbReference type="Pfam" id="PF16197">
    <property type="entry name" value="KAsynt_C_assoc"/>
    <property type="match status" value="1"/>
</dbReference>
<dbReference type="InterPro" id="IPR049552">
    <property type="entry name" value="PKS_DH_N"/>
</dbReference>
<feature type="domain" description="Carrier" evidence="8">
    <location>
        <begin position="2315"/>
        <end position="2392"/>
    </location>
</feature>
<dbReference type="Gene3D" id="3.30.70.3290">
    <property type="match status" value="1"/>
</dbReference>
<dbReference type="InterPro" id="IPR036291">
    <property type="entry name" value="NAD(P)-bd_dom_sf"/>
</dbReference>
<evidence type="ECO:0000256" key="3">
    <source>
        <dbReference type="ARBA" id="ARBA00022679"/>
    </source>
</evidence>
<keyword evidence="12" id="KW-1185">Reference proteome</keyword>
<dbReference type="Pfam" id="PF00550">
    <property type="entry name" value="PP-binding"/>
    <property type="match status" value="1"/>
</dbReference>
<organism evidence="11 12">
    <name type="scientific">Phlyctema vagabunda</name>
    <dbReference type="NCBI Taxonomy" id="108571"/>
    <lineage>
        <taxon>Eukaryota</taxon>
        <taxon>Fungi</taxon>
        <taxon>Dikarya</taxon>
        <taxon>Ascomycota</taxon>
        <taxon>Pezizomycotina</taxon>
        <taxon>Leotiomycetes</taxon>
        <taxon>Helotiales</taxon>
        <taxon>Dermateaceae</taxon>
        <taxon>Phlyctema</taxon>
    </lineage>
</organism>
<dbReference type="PANTHER" id="PTHR43775:SF18">
    <property type="entry name" value="ENZYME, PUTATIVE (JCVI)-RELATED"/>
    <property type="match status" value="1"/>
</dbReference>
<dbReference type="PROSITE" id="PS52019">
    <property type="entry name" value="PKS_MFAS_DH"/>
    <property type="match status" value="1"/>
</dbReference>
<dbReference type="SMART" id="SM00829">
    <property type="entry name" value="PKS_ER"/>
    <property type="match status" value="1"/>
</dbReference>
<gene>
    <name evidence="11" type="ORF">PVAG01_03292</name>
</gene>
<dbReference type="InterPro" id="IPR009081">
    <property type="entry name" value="PP-bd_ACP"/>
</dbReference>
<dbReference type="InterPro" id="IPR020807">
    <property type="entry name" value="PKS_DH"/>
</dbReference>
<dbReference type="Pfam" id="PF02801">
    <property type="entry name" value="Ketoacyl-synt_C"/>
    <property type="match status" value="1"/>
</dbReference>
<dbReference type="SUPFAM" id="SSF51735">
    <property type="entry name" value="NAD(P)-binding Rossmann-fold domains"/>
    <property type="match status" value="2"/>
</dbReference>
<dbReference type="Pfam" id="PF21089">
    <property type="entry name" value="PKS_DH_N"/>
    <property type="match status" value="1"/>
</dbReference>
<comment type="caution">
    <text evidence="11">The sequence shown here is derived from an EMBL/GenBank/DDBJ whole genome shotgun (WGS) entry which is preliminary data.</text>
</comment>
<dbReference type="InterPro" id="IPR016039">
    <property type="entry name" value="Thiolase-like"/>
</dbReference>
<proteinExistence type="predicted"/>
<dbReference type="InterPro" id="IPR056501">
    <property type="entry name" value="NAD-bd_HRPKS_sdrA"/>
</dbReference>
<dbReference type="Gene3D" id="3.40.50.720">
    <property type="entry name" value="NAD(P)-binding Rossmann-like Domain"/>
    <property type="match status" value="3"/>
</dbReference>
<dbReference type="InterPro" id="IPR014043">
    <property type="entry name" value="Acyl_transferase_dom"/>
</dbReference>
<dbReference type="InterPro" id="IPR020841">
    <property type="entry name" value="PKS_Beta-ketoAc_synthase_dom"/>
</dbReference>
<evidence type="ECO:0000256" key="6">
    <source>
        <dbReference type="PROSITE-ProRule" id="PRU01363"/>
    </source>
</evidence>
<dbReference type="SMART" id="SM00825">
    <property type="entry name" value="PKS_KS"/>
    <property type="match status" value="1"/>
</dbReference>
<keyword evidence="5" id="KW-0012">Acyltransferase</keyword>
<dbReference type="PANTHER" id="PTHR43775">
    <property type="entry name" value="FATTY ACID SYNTHASE"/>
    <property type="match status" value="1"/>
</dbReference>
<dbReference type="SUPFAM" id="SSF53901">
    <property type="entry name" value="Thiolase-like"/>
    <property type="match status" value="1"/>
</dbReference>
<dbReference type="InterPro" id="IPR049900">
    <property type="entry name" value="PKS_mFAS_DH"/>
</dbReference>
<feature type="region of interest" description="C-terminal hotdog fold" evidence="6">
    <location>
        <begin position="1092"/>
        <end position="1250"/>
    </location>
</feature>
<dbReference type="EMBL" id="JBFCZG010000003">
    <property type="protein sequence ID" value="KAL3424012.1"/>
    <property type="molecule type" value="Genomic_DNA"/>
</dbReference>
<dbReference type="PROSITE" id="PS52004">
    <property type="entry name" value="KS3_2"/>
    <property type="match status" value="1"/>
</dbReference>
<keyword evidence="2" id="KW-0597">Phosphoprotein</keyword>
<dbReference type="SUPFAM" id="SSF50129">
    <property type="entry name" value="GroES-like"/>
    <property type="match status" value="1"/>
</dbReference>
<dbReference type="Gene3D" id="3.40.366.10">
    <property type="entry name" value="Malonyl-Coenzyme A Acyl Carrier Protein, domain 2"/>
    <property type="match status" value="1"/>
</dbReference>
<evidence type="ECO:0000313" key="11">
    <source>
        <dbReference type="EMBL" id="KAL3424012.1"/>
    </source>
</evidence>
<dbReference type="PROSITE" id="PS50075">
    <property type="entry name" value="CARRIER"/>
    <property type="match status" value="1"/>
</dbReference>
<evidence type="ECO:0000256" key="1">
    <source>
        <dbReference type="ARBA" id="ARBA00022450"/>
    </source>
</evidence>
<sequence length="2398" mass="262820">MTIDDSDVKAGTGQEYQTARIVNVKYVQEPIAVIGMGCRLPGNSNSPHALWELLHRGGVANNEAPESRFDLKTHHDGSKKPKTMRSPGGMFLEEIDPRDFDAGFFEVPRLDAVAMDPQQRQLLEVVYECLENAGVSLESLSGERVGCFVGSYAVVDYADMQARDPEDRAPSVTIGVGRAILSNRISHFLNIKGPSLVAVDVACRYLQTREINGAIVAASNLYLSPEHNMDVGPMKGASSLTGKCHTFDIKADGYIKGEAVNAVLLKRLDDAIRDGDAIRAVIRGTATNSDGHTPGIASPSSEAQASAIRDAYANAGIINLNETSYLECHGTGTQAGDPTEVQGAASVFSSTRSPEKPLIIGSIKSNVGHSEPAAGISGLLKAILAIENGIIPGNPTFITPNPKIDFQALKVQATRTAIRWPSVPFRRASVNSFGYGGSNAHVVLEDPRTFAKGARPYVSSYISGDDDFFSDEPESTRPFVFVFSASDENSLHAYSKTIRNHLVNPTVKVCLPDLAFTLGNRRTHHFHRAYVVARRSTWDEDSVTFGKKTSEKPRIGFIFTGQGAQWSQMGKGLIDTFPQAREILQRLDDVLQKTPHPPPWSLIDELAEVRSPELLRQPEFSQPLCTALQLVLIEVLASWGVMPQSVAGHSSGEIAAAYAAGYLTQGDAIKVAYYRGRAAAGYVLADNSPVVGMLAAGLGPKEVLPYIQDSQGLVHIACFNSPNSVTLSGTIAGLEEVKARLVGDHHFARFLQVNLAYHSVFMGDISNAYEALLDQDFVPQVRKSKDVTLFSSVLGRSMDVPADTAYWKANMVSPVRFDEAVEAMLTQINGANFLIEIGPSGALAGAIAQIKKKQPAQGAGIQYCTSLSRGQLAINSLFDTAGKIFLAGGMVDLHRVNNDQSLTKGPSLIVDLPNYCWNHSTQYWYENESSKDWRYRLFPHHDLLGSKILGTSWHAPSWKKTLRVEDLPWLKDHKMGPQIVFPAAAFIAMAVEAISQNRQALNQLEGKPALDKNARFKLRDVTFAKALVLEGKYEAYKIMLTLTPQSKVKDSWFEFRISSLNGELWNQHSHGFIRIEDDIQHLDSQPDLSPLTNSTPGKLWYKAMHDAGYNFGPLFQKHLEVESTSGKRQSRSIVDLQDPISKYPQSNYHMHPACIDGCLQASAPSLWNGRRTTINAVLVPAIIDDIVINAGVCRPDRGIAITSAKYVGLGRRDETKSYMSEVSIYSPSSGSLLFKLSGLRYHKLDTRVDPYASHTYSRLVWKPDVTYLPQEYISEFVPSLDTNPGQSYKNNDWQTVSEVIDLIAHKKSNVKVIEFNAVSEDSESVWLDGSFSNDSTRATYKKFHYFSTDAAALLRTQENYASLSKHDFTMLDITQPHSTKSIEQDFDLAIVRLRTLSSNLSPVLKNIYSILSENGFLVLLEHSPSCIDSEFEAIVLSQNKAQLRDDAGSVRATMDSAGFYNTLNIPCGQSSAFKSAFLTRPKPRNLSFGPARHIDLVSFTKPIKGTTQIKRELESIGWQVSIRSAPFESTQEKNIILVLDELFSPIFPTINEEQWLDLRALMNAGNMILWVTAGSQLSVINPNAAMVHGLGRTVRAEDPSISFTTLDVESHTGSNTIKSIDAILESLQQPALRTHIENEYVERNGVIHVSRVQPDHLINYAEREVIYGTDLISVPLHGVGTTVRLQCERLGTLDSLCFCEVSPEELHLPDGCVEVEIFAAGLNFKDVAVTMGIVPENEHLLGLEGAGTIRRVGKSATSYKIGQRVLVFEKGCFGNRIIATTERVYALPDSMSFEEASTLPSVYLTAIYSIFDLANTKKGDRVLIHSASGGLGIASIQLCHYIGAEVFATVGTDEKRKFLTEVFGIRPDHIFNSRTTAFASELMQVTGGHGVDVILNSLTGDILDESWRCIATGGTMVELGKKDMLDRNMLSMEPFGRNASYRCFDMSHKHVSDALIARLLKKLMDFIVKGHIRPITPIKTFRFDDISSAFRFMRGANHIGKIVISNALDPIDTPLAVRPSPRQVAMPTETSILIVGGLKGLCGSLAVYLARLGAKHLVILSRSGYNDKRSQGVLHDIYAEGCQVDLVKGDVSLLEDVQRTFGASSVPVGGIIQGAMVLRDKIYTSMTISDYHAAIQCKVQGTWNLHNTALEQCSPIKFFSMLSSISGVVGQKGQANYAAANVFLDNFAVYRRGLGLPAASIDLGAIEDVGYMSEHSDLVVALDSAAWTPINEGLFHKIVRFSLIQQISPINPASAAQLITSIAVPQQESSTLLVDARFGSLCFGDSAVDNDADSKDGPHEIQALFLMVKSQVDSAKILTAAIDIINRQFMVTLRLSEPMEPAKPLSSYGLDSLSAVEFRNWVRMELGAELTTLEITNASSLISLTEKILSKIPKATNI</sequence>
<dbReference type="Proteomes" id="UP001629113">
    <property type="component" value="Unassembled WGS sequence"/>
</dbReference>
<dbReference type="InterPro" id="IPR013968">
    <property type="entry name" value="PKS_KR"/>
</dbReference>
<dbReference type="Pfam" id="PF00109">
    <property type="entry name" value="ketoacyl-synt"/>
    <property type="match status" value="1"/>
</dbReference>
<dbReference type="SMART" id="SM00823">
    <property type="entry name" value="PKS_PP"/>
    <property type="match status" value="1"/>
</dbReference>
<dbReference type="InterPro" id="IPR057326">
    <property type="entry name" value="KR_dom"/>
</dbReference>
<evidence type="ECO:0000256" key="4">
    <source>
        <dbReference type="ARBA" id="ARBA00023268"/>
    </source>
</evidence>
<dbReference type="Pfam" id="PF23114">
    <property type="entry name" value="NAD-bd_HRPKS_sdrA"/>
    <property type="match status" value="1"/>
</dbReference>
<feature type="active site" description="Proton donor; for dehydratase activity" evidence="6">
    <location>
        <position position="1156"/>
    </location>
</feature>
<dbReference type="InterPro" id="IPR020843">
    <property type="entry name" value="ER"/>
</dbReference>
<dbReference type="Pfam" id="PF13602">
    <property type="entry name" value="ADH_zinc_N_2"/>
    <property type="match status" value="1"/>
</dbReference>
<evidence type="ECO:0000313" key="12">
    <source>
        <dbReference type="Proteomes" id="UP001629113"/>
    </source>
</evidence>
<dbReference type="InterPro" id="IPR011032">
    <property type="entry name" value="GroES-like_sf"/>
</dbReference>
<dbReference type="InterPro" id="IPR013154">
    <property type="entry name" value="ADH-like_N"/>
</dbReference>
<feature type="compositionally biased region" description="Basic and acidic residues" evidence="7">
    <location>
        <begin position="69"/>
        <end position="79"/>
    </location>
</feature>
<dbReference type="SUPFAM" id="SSF47336">
    <property type="entry name" value="ACP-like"/>
    <property type="match status" value="1"/>
</dbReference>
<keyword evidence="3" id="KW-0808">Transferase</keyword>
<dbReference type="InterPro" id="IPR049551">
    <property type="entry name" value="PKS_DH_C"/>
</dbReference>
<dbReference type="InterPro" id="IPR050091">
    <property type="entry name" value="PKS_NRPS_Biosynth_Enz"/>
</dbReference>
<dbReference type="InterPro" id="IPR016036">
    <property type="entry name" value="Malonyl_transacylase_ACP-bd"/>
</dbReference>
<dbReference type="Gene3D" id="3.40.50.150">
    <property type="entry name" value="Vaccinia Virus protein VP39"/>
    <property type="match status" value="1"/>
</dbReference>
<keyword evidence="4" id="KW-0511">Multifunctional enzyme</keyword>